<keyword evidence="1" id="KW-0812">Transmembrane</keyword>
<accession>A0ABT6R6Z5</accession>
<comment type="caution">
    <text evidence="4">The sequence shown here is derived from an EMBL/GenBank/DDBJ whole genome shotgun (WGS) entry which is preliminary data.</text>
</comment>
<dbReference type="Pfam" id="PF04773">
    <property type="entry name" value="FecR"/>
    <property type="match status" value="1"/>
</dbReference>
<evidence type="ECO:0000256" key="1">
    <source>
        <dbReference type="SAM" id="Phobius"/>
    </source>
</evidence>
<sequence length="295" mass="33165">MPGFFKIGNNKVEFKKEPVSPEIQTENWLKVEAAIQKGKTRIVWLRPLLVAASFVLIAATSIWIFLQYENRNLYLTEVKTLSGEIKRITLPDGSFVVLNANSVLKVPKVWKESGKRNVWIEGEAYFTVAKKKVTGDIFIVHTKDVDIEVLGTRFNVNTRNDQSTVALEEGKVQLAVKAITSSKADKKEQPVVMKPGEVAVVNKNDVVKLDADSTINMYSGWARNEFHFNYTSMTEVARLIQDTYGYSVVISDSSLWQAKISGELRAGNIEDMAKVLEVILKRKITIKNKTLVIGQ</sequence>
<dbReference type="InterPro" id="IPR032508">
    <property type="entry name" value="FecR_C"/>
</dbReference>
<dbReference type="PIRSF" id="PIRSF018266">
    <property type="entry name" value="FecR"/>
    <property type="match status" value="1"/>
</dbReference>
<keyword evidence="1" id="KW-1133">Transmembrane helix</keyword>
<dbReference type="Gene3D" id="3.55.50.30">
    <property type="match status" value="1"/>
</dbReference>
<dbReference type="Pfam" id="PF16344">
    <property type="entry name" value="FecR_C"/>
    <property type="match status" value="1"/>
</dbReference>
<organism evidence="4 5">
    <name type="scientific">Pinibacter soli</name>
    <dbReference type="NCBI Taxonomy" id="3044211"/>
    <lineage>
        <taxon>Bacteria</taxon>
        <taxon>Pseudomonadati</taxon>
        <taxon>Bacteroidota</taxon>
        <taxon>Chitinophagia</taxon>
        <taxon>Chitinophagales</taxon>
        <taxon>Chitinophagaceae</taxon>
        <taxon>Pinibacter</taxon>
    </lineage>
</organism>
<feature type="transmembrane region" description="Helical" evidence="1">
    <location>
        <begin position="43"/>
        <end position="66"/>
    </location>
</feature>
<reference evidence="4 5" key="1">
    <citation type="submission" date="2023-05" db="EMBL/GenBank/DDBJ databases">
        <title>Genome sequence of Pinibacter sp. MAH-24.</title>
        <authorList>
            <person name="Huq M.A."/>
        </authorList>
    </citation>
    <scope>NUCLEOTIDE SEQUENCE [LARGE SCALE GENOMIC DNA]</scope>
    <source>
        <strain evidence="4 5">MAH-24</strain>
    </source>
</reference>
<protein>
    <submittedName>
        <fullName evidence="4">FecR domain-containing protein</fullName>
    </submittedName>
</protein>
<dbReference type="PANTHER" id="PTHR30273:SF2">
    <property type="entry name" value="PROTEIN FECR"/>
    <property type="match status" value="1"/>
</dbReference>
<dbReference type="PANTHER" id="PTHR30273">
    <property type="entry name" value="PERIPLASMIC SIGNAL SENSOR AND SIGMA FACTOR ACTIVATOR FECR-RELATED"/>
    <property type="match status" value="1"/>
</dbReference>
<gene>
    <name evidence="4" type="ORF">QJ048_00980</name>
</gene>
<keyword evidence="5" id="KW-1185">Reference proteome</keyword>
<evidence type="ECO:0000313" key="5">
    <source>
        <dbReference type="Proteomes" id="UP001226434"/>
    </source>
</evidence>
<keyword evidence="1" id="KW-0472">Membrane</keyword>
<dbReference type="InterPro" id="IPR012373">
    <property type="entry name" value="Ferrdict_sens_TM"/>
</dbReference>
<dbReference type="RefSeq" id="WP_282332440.1">
    <property type="nucleotide sequence ID" value="NZ_JASBRG010000001.1"/>
</dbReference>
<dbReference type="Gene3D" id="2.60.120.1440">
    <property type="match status" value="1"/>
</dbReference>
<evidence type="ECO:0000313" key="4">
    <source>
        <dbReference type="EMBL" id="MDI3318320.1"/>
    </source>
</evidence>
<dbReference type="Proteomes" id="UP001226434">
    <property type="component" value="Unassembled WGS sequence"/>
</dbReference>
<feature type="domain" description="FecR protein" evidence="2">
    <location>
        <begin position="77"/>
        <end position="173"/>
    </location>
</feature>
<feature type="domain" description="Protein FecR C-terminal" evidence="3">
    <location>
        <begin position="225"/>
        <end position="293"/>
    </location>
</feature>
<evidence type="ECO:0000259" key="3">
    <source>
        <dbReference type="Pfam" id="PF16344"/>
    </source>
</evidence>
<evidence type="ECO:0000259" key="2">
    <source>
        <dbReference type="Pfam" id="PF04773"/>
    </source>
</evidence>
<dbReference type="EMBL" id="JASBRG010000001">
    <property type="protein sequence ID" value="MDI3318320.1"/>
    <property type="molecule type" value="Genomic_DNA"/>
</dbReference>
<name>A0ABT6R6Z5_9BACT</name>
<dbReference type="InterPro" id="IPR006860">
    <property type="entry name" value="FecR"/>
</dbReference>
<proteinExistence type="predicted"/>